<keyword evidence="5" id="KW-0698">rRNA processing</keyword>
<evidence type="ECO:0000313" key="16">
    <source>
        <dbReference type="Proteomes" id="UP001333818"/>
    </source>
</evidence>
<dbReference type="InterPro" id="IPR001678">
    <property type="entry name" value="MeTrfase_RsmB-F_NOP2_dom"/>
</dbReference>
<dbReference type="CDD" id="cd02440">
    <property type="entry name" value="AdoMet_MTases"/>
    <property type="match status" value="1"/>
</dbReference>
<keyword evidence="9 13" id="KW-0694">RNA-binding</keyword>
<dbReference type="PANTHER" id="PTHR22807:SF53">
    <property type="entry name" value="RIBOSOMAL RNA SMALL SUBUNIT METHYLTRANSFERASE B-RELATED"/>
    <property type="match status" value="1"/>
</dbReference>
<dbReference type="InterPro" id="IPR023267">
    <property type="entry name" value="RCMT"/>
</dbReference>
<feature type="active site" description="Nucleophile" evidence="13">
    <location>
        <position position="394"/>
    </location>
</feature>
<evidence type="ECO:0000256" key="7">
    <source>
        <dbReference type="ARBA" id="ARBA00022679"/>
    </source>
</evidence>
<dbReference type="FunFam" id="3.40.50.150:FF:000257">
    <property type="entry name" value="16S rRNA methyltransferase"/>
    <property type="match status" value="1"/>
</dbReference>
<evidence type="ECO:0000256" key="10">
    <source>
        <dbReference type="ARBA" id="ARBA00030399"/>
    </source>
</evidence>
<evidence type="ECO:0000256" key="13">
    <source>
        <dbReference type="PROSITE-ProRule" id="PRU01023"/>
    </source>
</evidence>
<keyword evidence="8 13" id="KW-0949">S-adenosyl-L-methionine</keyword>
<dbReference type="InterPro" id="IPR049560">
    <property type="entry name" value="MeTrfase_RsmB-F_NOP2_cat"/>
</dbReference>
<dbReference type="GO" id="GO:0003723">
    <property type="term" value="F:RNA binding"/>
    <property type="evidence" value="ECO:0007669"/>
    <property type="project" value="UniProtKB-UniRule"/>
</dbReference>
<dbReference type="InterPro" id="IPR035926">
    <property type="entry name" value="NusB-like_sf"/>
</dbReference>
<dbReference type="GO" id="GO:0005737">
    <property type="term" value="C:cytoplasm"/>
    <property type="evidence" value="ECO:0007669"/>
    <property type="project" value="UniProtKB-SubCell"/>
</dbReference>
<name>A0AAW9PXV8_9CYAN</name>
<dbReference type="EMBL" id="JAZBJZ010000024">
    <property type="protein sequence ID" value="MEE3716734.1"/>
    <property type="molecule type" value="Genomic_DNA"/>
</dbReference>
<comment type="subcellular location">
    <subcellularLocation>
        <location evidence="2">Cytoplasm</location>
    </subcellularLocation>
</comment>
<evidence type="ECO:0000256" key="5">
    <source>
        <dbReference type="ARBA" id="ARBA00022552"/>
    </source>
</evidence>
<dbReference type="Gene3D" id="3.40.50.150">
    <property type="entry name" value="Vaccinia Virus protein VP39"/>
    <property type="match status" value="1"/>
</dbReference>
<dbReference type="SUPFAM" id="SSF53335">
    <property type="entry name" value="S-adenosyl-L-methionine-dependent methyltransferases"/>
    <property type="match status" value="1"/>
</dbReference>
<dbReference type="EC" id="2.1.1.176" evidence="3"/>
<reference evidence="15" key="1">
    <citation type="submission" date="2024-01" db="EMBL/GenBank/DDBJ databases">
        <title>Bank of Algae and Cyanobacteria of the Azores (BACA) strain genomes.</title>
        <authorList>
            <person name="Luz R."/>
            <person name="Cordeiro R."/>
            <person name="Fonseca A."/>
            <person name="Goncalves V."/>
        </authorList>
    </citation>
    <scope>NUCLEOTIDE SEQUENCE</scope>
    <source>
        <strain evidence="15">BACA0141</strain>
    </source>
</reference>
<dbReference type="GO" id="GO:0006355">
    <property type="term" value="P:regulation of DNA-templated transcription"/>
    <property type="evidence" value="ECO:0007669"/>
    <property type="project" value="InterPro"/>
</dbReference>
<evidence type="ECO:0000313" key="15">
    <source>
        <dbReference type="EMBL" id="MEE3716734.1"/>
    </source>
</evidence>
<comment type="function">
    <text evidence="1">Specifically methylates the cytosine at position 967 (m5C967) of 16S rRNA.</text>
</comment>
<comment type="caution">
    <text evidence="15">The sequence shown here is derived from an EMBL/GenBank/DDBJ whole genome shotgun (WGS) entry which is preliminary data.</text>
</comment>
<evidence type="ECO:0000256" key="8">
    <source>
        <dbReference type="ARBA" id="ARBA00022691"/>
    </source>
</evidence>
<dbReference type="NCBIfam" id="NF011494">
    <property type="entry name" value="PRK14902.1"/>
    <property type="match status" value="1"/>
</dbReference>
<dbReference type="InterPro" id="IPR054728">
    <property type="entry name" value="RsmB-like_ferredoxin"/>
</dbReference>
<keyword evidence="7 13" id="KW-0808">Transferase</keyword>
<dbReference type="AlphaFoldDB" id="A0AAW9PXV8"/>
<evidence type="ECO:0000259" key="14">
    <source>
        <dbReference type="PROSITE" id="PS51686"/>
    </source>
</evidence>
<keyword evidence="4" id="KW-0963">Cytoplasm</keyword>
<evidence type="ECO:0000256" key="4">
    <source>
        <dbReference type="ARBA" id="ARBA00022490"/>
    </source>
</evidence>
<feature type="binding site" evidence="13">
    <location>
        <position position="324"/>
    </location>
    <ligand>
        <name>S-adenosyl-L-methionine</name>
        <dbReference type="ChEBI" id="CHEBI:59789"/>
    </ligand>
</feature>
<dbReference type="SUPFAM" id="SSF48013">
    <property type="entry name" value="NusB-like"/>
    <property type="match status" value="1"/>
</dbReference>
<accession>A0AAW9PXV8</accession>
<feature type="domain" description="SAM-dependent MTase RsmB/NOP-type" evidence="14">
    <location>
        <begin position="182"/>
        <end position="456"/>
    </location>
</feature>
<dbReference type="Gene3D" id="1.10.940.10">
    <property type="entry name" value="NusB-like"/>
    <property type="match status" value="1"/>
</dbReference>
<evidence type="ECO:0000256" key="1">
    <source>
        <dbReference type="ARBA" id="ARBA00002724"/>
    </source>
</evidence>
<dbReference type="PROSITE" id="PS51686">
    <property type="entry name" value="SAM_MT_RSMB_NOP"/>
    <property type="match status" value="1"/>
</dbReference>
<sequence>MATGAANIQSLNARQLTLTALRLIQRRGVYADVALNQVLQPSTDKETHQVSASDRRLTTELVYGITRRQRTLDSIILQFTRKPNAKLNPDLRSILQIGIYQICFLAQVPASAAVNTSVDLAKHNKLAGLAGFVNGVLRAVAIAQAEQSLWQNLPDLGSKYSFPDWLISLWLEEFGAIETEQLCDWFNQSPHIDLRVNCLVANTDMVLTAFADAGIAATALVNIPNAVRLEQGSGEISQLPGFKEGWWTVQDASAQLAALLLDPQPDDVVIDACAAPGGKTTHLAELMGDRGKIYALDRSANRLKRLKENCDRLQLKSIETLVGDSREFPQFCDRADRVLLDVPCSGLGTLHRHADARWRQTAEEPYKLAQLQIEILEQTAQWVKWGGVLVYCTCTLHPAENEAVIGQFLSTHPDWQLATPQPPSPLTNFLTPENWIRVLPHQQNMDGFFMAKLQHL</sequence>
<dbReference type="NCBIfam" id="NF011493">
    <property type="entry name" value="PRK14901.1"/>
    <property type="match status" value="1"/>
</dbReference>
<dbReference type="InterPro" id="IPR004573">
    <property type="entry name" value="rRNA_ssu_MeTfrase_B"/>
</dbReference>
<dbReference type="InterPro" id="IPR029063">
    <property type="entry name" value="SAM-dependent_MTases_sf"/>
</dbReference>
<comment type="similarity">
    <text evidence="13">Belongs to the class I-like SAM-binding methyltransferase superfamily. RsmB/NOP family.</text>
</comment>
<dbReference type="Proteomes" id="UP001333818">
    <property type="component" value="Unassembled WGS sequence"/>
</dbReference>
<evidence type="ECO:0000256" key="11">
    <source>
        <dbReference type="ARBA" id="ARBA00031088"/>
    </source>
</evidence>
<evidence type="ECO:0000256" key="6">
    <source>
        <dbReference type="ARBA" id="ARBA00022603"/>
    </source>
</evidence>
<dbReference type="InterPro" id="IPR006027">
    <property type="entry name" value="NusB_RsmB_TIM44"/>
</dbReference>
<comment type="catalytic activity">
    <reaction evidence="12">
        <text>cytidine(967) in 16S rRNA + S-adenosyl-L-methionine = 5-methylcytidine(967) in 16S rRNA + S-adenosyl-L-homocysteine + H(+)</text>
        <dbReference type="Rhea" id="RHEA:42748"/>
        <dbReference type="Rhea" id="RHEA-COMP:10219"/>
        <dbReference type="Rhea" id="RHEA-COMP:10220"/>
        <dbReference type="ChEBI" id="CHEBI:15378"/>
        <dbReference type="ChEBI" id="CHEBI:57856"/>
        <dbReference type="ChEBI" id="CHEBI:59789"/>
        <dbReference type="ChEBI" id="CHEBI:74483"/>
        <dbReference type="ChEBI" id="CHEBI:82748"/>
        <dbReference type="EC" id="2.1.1.176"/>
    </reaction>
</comment>
<keyword evidence="6 13" id="KW-0489">Methyltransferase</keyword>
<dbReference type="Pfam" id="PF01029">
    <property type="entry name" value="NusB"/>
    <property type="match status" value="1"/>
</dbReference>
<dbReference type="Pfam" id="PF22458">
    <property type="entry name" value="RsmF-B_ferredox"/>
    <property type="match status" value="1"/>
</dbReference>
<feature type="binding site" evidence="13">
    <location>
        <begin position="273"/>
        <end position="279"/>
    </location>
    <ligand>
        <name>S-adenosyl-L-methionine</name>
        <dbReference type="ChEBI" id="CHEBI:59789"/>
    </ligand>
</feature>
<dbReference type="PANTHER" id="PTHR22807">
    <property type="entry name" value="NOP2 YEAST -RELATED NOL1/NOP2/FMU SUN DOMAIN-CONTAINING"/>
    <property type="match status" value="1"/>
</dbReference>
<dbReference type="PRINTS" id="PR02008">
    <property type="entry name" value="RCMTFAMILY"/>
</dbReference>
<protein>
    <recommendedName>
        <fullName evidence="3">16S rRNA (cytosine(967)-C(5))-methyltransferase</fullName>
        <ecNumber evidence="3">2.1.1.176</ecNumber>
    </recommendedName>
    <alternativeName>
        <fullName evidence="10">16S rRNA m5C967 methyltransferase</fullName>
    </alternativeName>
    <alternativeName>
        <fullName evidence="11">rRNA (cytosine-C(5)-)-methyltransferase RsmB</fullName>
    </alternativeName>
</protein>
<proteinExistence type="inferred from homology"/>
<evidence type="ECO:0000256" key="12">
    <source>
        <dbReference type="ARBA" id="ARBA00047283"/>
    </source>
</evidence>
<dbReference type="RefSeq" id="WP_330483163.1">
    <property type="nucleotide sequence ID" value="NZ_JAZBJZ010000024.1"/>
</dbReference>
<gene>
    <name evidence="15" type="ORF">V2H45_08250</name>
</gene>
<dbReference type="NCBIfam" id="TIGR00563">
    <property type="entry name" value="rsmB"/>
    <property type="match status" value="1"/>
</dbReference>
<feature type="binding site" evidence="13">
    <location>
        <position position="341"/>
    </location>
    <ligand>
        <name>S-adenosyl-L-methionine</name>
        <dbReference type="ChEBI" id="CHEBI:59789"/>
    </ligand>
</feature>
<feature type="binding site" evidence="13">
    <location>
        <position position="297"/>
    </location>
    <ligand>
        <name>S-adenosyl-L-methionine</name>
        <dbReference type="ChEBI" id="CHEBI:59789"/>
    </ligand>
</feature>
<dbReference type="GO" id="GO:0008649">
    <property type="term" value="F:rRNA methyltransferase activity"/>
    <property type="evidence" value="ECO:0007669"/>
    <property type="project" value="InterPro"/>
</dbReference>
<evidence type="ECO:0000256" key="3">
    <source>
        <dbReference type="ARBA" id="ARBA00012140"/>
    </source>
</evidence>
<keyword evidence="16" id="KW-1185">Reference proteome</keyword>
<organism evidence="15 16">
    <name type="scientific">Tumidithrix elongata BACA0141</name>
    <dbReference type="NCBI Taxonomy" id="2716417"/>
    <lineage>
        <taxon>Bacteria</taxon>
        <taxon>Bacillati</taxon>
        <taxon>Cyanobacteriota</taxon>
        <taxon>Cyanophyceae</taxon>
        <taxon>Pseudanabaenales</taxon>
        <taxon>Pseudanabaenaceae</taxon>
        <taxon>Tumidithrix</taxon>
        <taxon>Tumidithrix elongata</taxon>
    </lineage>
</organism>
<evidence type="ECO:0000256" key="2">
    <source>
        <dbReference type="ARBA" id="ARBA00004496"/>
    </source>
</evidence>
<evidence type="ECO:0000256" key="9">
    <source>
        <dbReference type="ARBA" id="ARBA00022884"/>
    </source>
</evidence>
<dbReference type="Pfam" id="PF01189">
    <property type="entry name" value="Methyltr_RsmB-F"/>
    <property type="match status" value="1"/>
</dbReference>